<evidence type="ECO:0000313" key="1">
    <source>
        <dbReference type="EMBL" id="CDW21869.1"/>
    </source>
</evidence>
<sequence length="30" mass="3551">MFRVSISLATFAIFSYQSCNFLLCFFTDYD</sequence>
<accession>A0A0K2T727</accession>
<dbReference type="AlphaFoldDB" id="A0A0K2T727"/>
<proteinExistence type="predicted"/>
<name>A0A0K2T727_LEPSM</name>
<reference evidence="1" key="1">
    <citation type="submission" date="2014-05" db="EMBL/GenBank/DDBJ databases">
        <authorList>
            <person name="Chronopoulou M."/>
        </authorList>
    </citation>
    <scope>NUCLEOTIDE SEQUENCE</scope>
    <source>
        <tissue evidence="1">Whole organism</tissue>
    </source>
</reference>
<organism evidence="1">
    <name type="scientific">Lepeophtheirus salmonis</name>
    <name type="common">Salmon louse</name>
    <name type="synonym">Caligus salmonis</name>
    <dbReference type="NCBI Taxonomy" id="72036"/>
    <lineage>
        <taxon>Eukaryota</taxon>
        <taxon>Metazoa</taxon>
        <taxon>Ecdysozoa</taxon>
        <taxon>Arthropoda</taxon>
        <taxon>Crustacea</taxon>
        <taxon>Multicrustacea</taxon>
        <taxon>Hexanauplia</taxon>
        <taxon>Copepoda</taxon>
        <taxon>Siphonostomatoida</taxon>
        <taxon>Caligidae</taxon>
        <taxon>Lepeophtheirus</taxon>
    </lineage>
</organism>
<protein>
    <submittedName>
        <fullName evidence="1">Uncharacterized protein</fullName>
    </submittedName>
</protein>
<dbReference type="EMBL" id="HACA01004508">
    <property type="protein sequence ID" value="CDW21869.1"/>
    <property type="molecule type" value="Transcribed_RNA"/>
</dbReference>